<dbReference type="PROSITE" id="PS51318">
    <property type="entry name" value="TAT"/>
    <property type="match status" value="1"/>
</dbReference>
<evidence type="ECO:0000256" key="1">
    <source>
        <dbReference type="SAM" id="MobiDB-lite"/>
    </source>
</evidence>
<dbReference type="Proteomes" id="UP000296706">
    <property type="component" value="Chromosome"/>
</dbReference>
<dbReference type="OrthoDB" id="212084at2157"/>
<keyword evidence="3" id="KW-1185">Reference proteome</keyword>
<dbReference type="PROSITE" id="PS51257">
    <property type="entry name" value="PROKAR_LIPOPROTEIN"/>
    <property type="match status" value="1"/>
</dbReference>
<sequence>MQQRGISRREFAKAAVAIGGASALAACMEREGEGTPTVDVPEGPDDLSSLPARQHAWNDALATDDHGNTLNARHHVLLYLEYGGEGTPTDDDRSTVEDALQSLEHAYERSNEGLLLTIGYSRAYFERYDAALSEGVDLPRPRALADFEDPDPDEPDAIVHLASDHARVVLEAEEALRGNREQANGRAMDADFSGIFEVADRRTGFIGDGLPAEHDDVDGVPEDEVDEDAPLYMGFKSGFEKNQATEDRVTIQSGPFEGGTTQHISKIRLHLDQWYEQDSRYQRVGKMFCPAHAENGTVEGVGENLGTDSGMDQCPAHVEDDARDMGFVGHSQKNAQAREDDAPVILRRDFDSTDDGHAGVHFLALQRQIGDFVATREAMNGTDAAEAGGVGTRHNNGILQYMTVLRRGNYLVPPRERRSLPRPA</sequence>
<feature type="region of interest" description="Disordered" evidence="1">
    <location>
        <begin position="30"/>
        <end position="49"/>
    </location>
</feature>
<dbReference type="SUPFAM" id="SSF54909">
    <property type="entry name" value="Dimeric alpha+beta barrel"/>
    <property type="match status" value="1"/>
</dbReference>
<dbReference type="InterPro" id="IPR055828">
    <property type="entry name" value="DUF7405"/>
</dbReference>
<name>A0A4D6HEN9_9EURY</name>
<dbReference type="GeneID" id="39848733"/>
<accession>A0A4D6HEN9</accession>
<dbReference type="RefSeq" id="WP_049994365.1">
    <property type="nucleotide sequence ID" value="NZ_CP031310.1"/>
</dbReference>
<gene>
    <name evidence="2" type="ORF">DV733_12695</name>
</gene>
<organism evidence="2 3">
    <name type="scientific">Halapricum salinum</name>
    <dbReference type="NCBI Taxonomy" id="1457250"/>
    <lineage>
        <taxon>Archaea</taxon>
        <taxon>Methanobacteriati</taxon>
        <taxon>Methanobacteriota</taxon>
        <taxon>Stenosarchaea group</taxon>
        <taxon>Halobacteria</taxon>
        <taxon>Halobacteriales</taxon>
        <taxon>Haloarculaceae</taxon>
        <taxon>Halapricum</taxon>
    </lineage>
</organism>
<evidence type="ECO:0000313" key="3">
    <source>
        <dbReference type="Proteomes" id="UP000296706"/>
    </source>
</evidence>
<proteinExistence type="predicted"/>
<dbReference type="KEGG" id="hsn:DV733_12695"/>
<dbReference type="Pfam" id="PF24152">
    <property type="entry name" value="DUF7405"/>
    <property type="match status" value="1"/>
</dbReference>
<dbReference type="InterPro" id="IPR006311">
    <property type="entry name" value="TAT_signal"/>
</dbReference>
<evidence type="ECO:0000313" key="2">
    <source>
        <dbReference type="EMBL" id="QCC52031.1"/>
    </source>
</evidence>
<dbReference type="STRING" id="1457250.GCA_000755225_00349"/>
<dbReference type="InterPro" id="IPR011008">
    <property type="entry name" value="Dimeric_a/b-barrel"/>
</dbReference>
<dbReference type="AlphaFoldDB" id="A0A4D6HEN9"/>
<dbReference type="EMBL" id="CP031310">
    <property type="protein sequence ID" value="QCC52031.1"/>
    <property type="molecule type" value="Genomic_DNA"/>
</dbReference>
<reference evidence="2 3" key="1">
    <citation type="journal article" date="2019" name="Nat. Commun.">
        <title>A new type of DNA phosphorothioation-based antiviral system in archaea.</title>
        <authorList>
            <person name="Xiong L."/>
            <person name="Liu S."/>
            <person name="Chen S."/>
            <person name="Xiao Y."/>
            <person name="Zhu B."/>
            <person name="Gao Y."/>
            <person name="Zhang Y."/>
            <person name="Chen B."/>
            <person name="Luo J."/>
            <person name="Deng Z."/>
            <person name="Chen X."/>
            <person name="Wang L."/>
            <person name="Chen S."/>
        </authorList>
    </citation>
    <scope>NUCLEOTIDE SEQUENCE [LARGE SCALE GENOMIC DNA]</scope>
    <source>
        <strain evidence="2 3">CBA1105</strain>
    </source>
</reference>
<protein>
    <submittedName>
        <fullName evidence="2">Tat pathway signal protein</fullName>
    </submittedName>
</protein>